<sequence>MPAHDPDPKPDDAANSESGDAAPRPDEDAAGRPTGGRASGTDDAIDRLFGSLPTVRVSRLPDGER</sequence>
<evidence type="ECO:0000256" key="1">
    <source>
        <dbReference type="SAM" id="MobiDB-lite"/>
    </source>
</evidence>
<feature type="compositionally biased region" description="Basic and acidic residues" evidence="1">
    <location>
        <begin position="1"/>
        <end position="12"/>
    </location>
</feature>
<reference evidence="2 3" key="1">
    <citation type="submission" date="2022-04" db="EMBL/GenBank/DDBJ databases">
        <title>Diverse halophilic archaea isolated from saline environments.</title>
        <authorList>
            <person name="Cui H.-L."/>
        </authorList>
    </citation>
    <scope>NUCLEOTIDE SEQUENCE [LARGE SCALE GENOMIC DNA]</scope>
    <source>
        <strain evidence="2 3">XZYJT49</strain>
        <plasmid evidence="2 3">unnamed1</plasmid>
    </source>
</reference>
<proteinExistence type="predicted"/>
<dbReference type="KEGG" id="halx:M0R89_19870"/>
<feature type="region of interest" description="Disordered" evidence="1">
    <location>
        <begin position="1"/>
        <end position="65"/>
    </location>
</feature>
<dbReference type="Proteomes" id="UP000830729">
    <property type="component" value="Plasmid unnamed1"/>
</dbReference>
<protein>
    <submittedName>
        <fullName evidence="2">Uncharacterized protein</fullName>
    </submittedName>
</protein>
<dbReference type="GeneID" id="72187507"/>
<organism evidence="2 3">
    <name type="scientific">Halorussus limi</name>
    <dbReference type="NCBI Taxonomy" id="2938695"/>
    <lineage>
        <taxon>Archaea</taxon>
        <taxon>Methanobacteriati</taxon>
        <taxon>Methanobacteriota</taxon>
        <taxon>Stenosarchaea group</taxon>
        <taxon>Halobacteria</taxon>
        <taxon>Halobacteriales</taxon>
        <taxon>Haladaptataceae</taxon>
        <taxon>Halorussus</taxon>
    </lineage>
</organism>
<accession>A0A8U0I0I0</accession>
<geneLocation type="plasmid" evidence="2 3">
    <name>unnamed1</name>
</geneLocation>
<name>A0A8U0I0I0_9EURY</name>
<keyword evidence="2" id="KW-0614">Plasmid</keyword>
<evidence type="ECO:0000313" key="3">
    <source>
        <dbReference type="Proteomes" id="UP000830729"/>
    </source>
</evidence>
<keyword evidence="3" id="KW-1185">Reference proteome</keyword>
<dbReference type="EMBL" id="CP096660">
    <property type="protein sequence ID" value="UPV76421.1"/>
    <property type="molecule type" value="Genomic_DNA"/>
</dbReference>
<dbReference type="RefSeq" id="WP_248652454.1">
    <property type="nucleotide sequence ID" value="NZ_CP096660.1"/>
</dbReference>
<evidence type="ECO:0000313" key="2">
    <source>
        <dbReference type="EMBL" id="UPV76421.1"/>
    </source>
</evidence>
<gene>
    <name evidence="2" type="ORF">M0R89_19870</name>
</gene>
<dbReference type="AlphaFoldDB" id="A0A8U0I0I0"/>